<gene>
    <name evidence="7" type="ORF">FYJ45_23395</name>
</gene>
<evidence type="ECO:0000256" key="3">
    <source>
        <dbReference type="ARBA" id="ARBA00022908"/>
    </source>
</evidence>
<name>A0A6N7WK50_9FIRM</name>
<comment type="function">
    <text evidence="1">Site-specific tyrosine recombinase, which acts by catalyzing the cutting and rejoining of the recombining DNA molecules.</text>
</comment>
<dbReference type="PANTHER" id="PTHR30349">
    <property type="entry name" value="PHAGE INTEGRASE-RELATED"/>
    <property type="match status" value="1"/>
</dbReference>
<feature type="domain" description="Tyr recombinase" evidence="6">
    <location>
        <begin position="175"/>
        <end position="412"/>
    </location>
</feature>
<dbReference type="AlphaFoldDB" id="A0A6N7WK50"/>
<reference evidence="7 8" key="1">
    <citation type="submission" date="2019-08" db="EMBL/GenBank/DDBJ databases">
        <title>In-depth cultivation of the pig gut microbiome towards novel bacterial diversity and tailored functional studies.</title>
        <authorList>
            <person name="Wylensek D."/>
            <person name="Hitch T.C.A."/>
            <person name="Clavel T."/>
        </authorList>
    </citation>
    <scope>NUCLEOTIDE SEQUENCE [LARGE SCALE GENOMIC DNA]</scope>
    <source>
        <strain evidence="7 8">WCA-389-WT-23B</strain>
    </source>
</reference>
<dbReference type="Pfam" id="PF14659">
    <property type="entry name" value="Phage_int_SAM_3"/>
    <property type="match status" value="1"/>
</dbReference>
<dbReference type="GO" id="GO:0006310">
    <property type="term" value="P:DNA recombination"/>
    <property type="evidence" value="ECO:0007669"/>
    <property type="project" value="UniProtKB-KW"/>
</dbReference>
<keyword evidence="8" id="KW-1185">Reference proteome</keyword>
<evidence type="ECO:0000259" key="6">
    <source>
        <dbReference type="PROSITE" id="PS51898"/>
    </source>
</evidence>
<dbReference type="CDD" id="cd01189">
    <property type="entry name" value="INT_ICEBs1_C_like"/>
    <property type="match status" value="1"/>
</dbReference>
<dbReference type="GeneID" id="86055961"/>
<dbReference type="InterPro" id="IPR002104">
    <property type="entry name" value="Integrase_catalytic"/>
</dbReference>
<evidence type="ECO:0000256" key="5">
    <source>
        <dbReference type="ARBA" id="ARBA00023172"/>
    </source>
</evidence>
<organism evidence="7 8">
    <name type="scientific">Eisenbergiella porci</name>
    <dbReference type="NCBI Taxonomy" id="2652274"/>
    <lineage>
        <taxon>Bacteria</taxon>
        <taxon>Bacillati</taxon>
        <taxon>Bacillota</taxon>
        <taxon>Clostridia</taxon>
        <taxon>Lachnospirales</taxon>
        <taxon>Lachnospiraceae</taxon>
        <taxon>Eisenbergiella</taxon>
    </lineage>
</organism>
<keyword evidence="4" id="KW-0238">DNA-binding</keyword>
<dbReference type="InterPro" id="IPR010998">
    <property type="entry name" value="Integrase_recombinase_N"/>
</dbReference>
<dbReference type="Pfam" id="PF00589">
    <property type="entry name" value="Phage_integrase"/>
    <property type="match status" value="1"/>
</dbReference>
<evidence type="ECO:0000256" key="4">
    <source>
        <dbReference type="ARBA" id="ARBA00023125"/>
    </source>
</evidence>
<dbReference type="InterPro" id="IPR011010">
    <property type="entry name" value="DNA_brk_join_enz"/>
</dbReference>
<comment type="similarity">
    <text evidence="2">Belongs to the 'phage' integrase family.</text>
</comment>
<keyword evidence="3" id="KW-0229">DNA integration</keyword>
<protein>
    <submittedName>
        <fullName evidence="7">Site-specific integrase</fullName>
    </submittedName>
</protein>
<accession>A0A6N7WK50</accession>
<dbReference type="PROSITE" id="PS51898">
    <property type="entry name" value="TYR_RECOMBINASE"/>
    <property type="match status" value="1"/>
</dbReference>
<comment type="caution">
    <text evidence="7">The sequence shown here is derived from an EMBL/GenBank/DDBJ whole genome shotgun (WGS) entry which is preliminary data.</text>
</comment>
<keyword evidence="5" id="KW-0233">DNA recombination</keyword>
<evidence type="ECO:0000313" key="8">
    <source>
        <dbReference type="Proteomes" id="UP000436047"/>
    </source>
</evidence>
<dbReference type="InterPro" id="IPR013762">
    <property type="entry name" value="Integrase-like_cat_sf"/>
</dbReference>
<proteinExistence type="inferred from homology"/>
<dbReference type="EMBL" id="VUMI01000055">
    <property type="protein sequence ID" value="MSS91073.1"/>
    <property type="molecule type" value="Genomic_DNA"/>
</dbReference>
<evidence type="ECO:0000313" key="7">
    <source>
        <dbReference type="EMBL" id="MSS91073.1"/>
    </source>
</evidence>
<dbReference type="SUPFAM" id="SSF56349">
    <property type="entry name" value="DNA breaking-rejoining enzymes"/>
    <property type="match status" value="1"/>
</dbReference>
<dbReference type="GO" id="GO:0003677">
    <property type="term" value="F:DNA binding"/>
    <property type="evidence" value="ECO:0007669"/>
    <property type="project" value="UniProtKB-KW"/>
</dbReference>
<dbReference type="GO" id="GO:0015074">
    <property type="term" value="P:DNA integration"/>
    <property type="evidence" value="ECO:0007669"/>
    <property type="project" value="UniProtKB-KW"/>
</dbReference>
<evidence type="ECO:0000256" key="2">
    <source>
        <dbReference type="ARBA" id="ARBA00008857"/>
    </source>
</evidence>
<dbReference type="InterPro" id="IPR050090">
    <property type="entry name" value="Tyrosine_recombinase_XerCD"/>
</dbReference>
<sequence>MASIVKRGKAYAVVYYEGEGKNKHQVWESGLSYNAAKSRKAQLEYEVSQNIHIEQNDMTVSEFLHEFVQKYGEKRWVASTYDGNVGLLENYVYPYLGDKKLRSIRTKTVDDYYHFLLFEAEPVTNPGKPKREHLTTSIIHDIHKVLRCAFNQAVKWEYIAKNPFLNATLPEHKEKKRAALTPEQLQKVMEFTDRPDIYDYYLIHCAIHLAFACSMRGGEVGGAQWDRYDPANRMLYIDRVIDRVDKKLADTLTKMDIMFRFPNLYPGTRTLIVLKQPKTEGSVRNVYIPETVAQKLKVLKQMQDKLKVELGDDGYMDYGLIICQANGRPIMTEHLNKRFKEVLEAMGDPTIDPSEIVFHSIRHTSAGVKLRLSGGDLKAVQGDGGWSTPDMVTKRYAHILDEDRRMLASEMEQQFYQQGGATIQPAATEKASAMDANALAALLTSNPELLTKVLQSIQTANNG</sequence>
<dbReference type="Gene3D" id="1.10.150.130">
    <property type="match status" value="1"/>
</dbReference>
<dbReference type="RefSeq" id="WP_154467447.1">
    <property type="nucleotide sequence ID" value="NZ_VUMI01000055.1"/>
</dbReference>
<dbReference type="Proteomes" id="UP000436047">
    <property type="component" value="Unassembled WGS sequence"/>
</dbReference>
<dbReference type="InterPro" id="IPR004107">
    <property type="entry name" value="Integrase_SAM-like_N"/>
</dbReference>
<dbReference type="Gene3D" id="1.10.443.10">
    <property type="entry name" value="Intergrase catalytic core"/>
    <property type="match status" value="1"/>
</dbReference>
<evidence type="ECO:0000256" key="1">
    <source>
        <dbReference type="ARBA" id="ARBA00003283"/>
    </source>
</evidence>
<dbReference type="PANTHER" id="PTHR30349:SF41">
    <property type="entry name" value="INTEGRASE_RECOMBINASE PROTEIN MJ0367-RELATED"/>
    <property type="match status" value="1"/>
</dbReference>